<evidence type="ECO:0000313" key="2">
    <source>
        <dbReference type="Proteomes" id="UP000191342"/>
    </source>
</evidence>
<dbReference type="InterPro" id="IPR022190">
    <property type="entry name" value="DUF3716"/>
</dbReference>
<reference evidence="2" key="1">
    <citation type="journal article" date="2017" name="Nat. Microbiol.">
        <title>Global analysis of biosynthetic gene clusters reveals vast potential of secondary metabolite production in Penicillium species.</title>
        <authorList>
            <person name="Nielsen J.C."/>
            <person name="Grijseels S."/>
            <person name="Prigent S."/>
            <person name="Ji B."/>
            <person name="Dainat J."/>
            <person name="Nielsen K.F."/>
            <person name="Frisvad J.C."/>
            <person name="Workman M."/>
            <person name="Nielsen J."/>
        </authorList>
    </citation>
    <scope>NUCLEOTIDE SEQUENCE [LARGE SCALE GENOMIC DNA]</scope>
    <source>
        <strain evidence="2">IBT 14082</strain>
    </source>
</reference>
<keyword evidence="2" id="KW-1185">Reference proteome</keyword>
<sequence length="217" mass="23872">MPVRLLGPEEEPFGQPTTLEAVQPGTAVKPSGPWASHLKKLNYTVAKQRSMLKTHTLLALNDMEPRRELMVRDNRDRTPSSFEHNIAQSARHVEAALGYVVGGLCDTPCTHCKREIGPFPHCVRVVGCTAIVTPDGQLLTDIKAAITAAEACFSANHDIMKDAEGSTRAKLENQAIALRSHITHLQELCSAIAAPVDEGRLKKRRRQTGQPRPNRTF</sequence>
<dbReference type="AlphaFoldDB" id="A0A1V6SGR3"/>
<evidence type="ECO:0000313" key="1">
    <source>
        <dbReference type="EMBL" id="OQE13212.1"/>
    </source>
</evidence>
<organism evidence="1 2">
    <name type="scientific">Penicillium flavigenum</name>
    <dbReference type="NCBI Taxonomy" id="254877"/>
    <lineage>
        <taxon>Eukaryota</taxon>
        <taxon>Fungi</taxon>
        <taxon>Dikarya</taxon>
        <taxon>Ascomycota</taxon>
        <taxon>Pezizomycotina</taxon>
        <taxon>Eurotiomycetes</taxon>
        <taxon>Eurotiomycetidae</taxon>
        <taxon>Eurotiales</taxon>
        <taxon>Aspergillaceae</taxon>
        <taxon>Penicillium</taxon>
    </lineage>
</organism>
<accession>A0A1V6SGR3</accession>
<dbReference type="STRING" id="254877.A0A1V6SGR3"/>
<name>A0A1V6SGR3_9EURO</name>
<dbReference type="OrthoDB" id="4365346at2759"/>
<dbReference type="Proteomes" id="UP000191342">
    <property type="component" value="Unassembled WGS sequence"/>
</dbReference>
<protein>
    <submittedName>
        <fullName evidence="1">Uncharacterized protein</fullName>
    </submittedName>
</protein>
<dbReference type="EMBL" id="MLQL01000052">
    <property type="protein sequence ID" value="OQE13212.1"/>
    <property type="molecule type" value="Genomic_DNA"/>
</dbReference>
<dbReference type="Pfam" id="PF12511">
    <property type="entry name" value="DUF3716"/>
    <property type="match status" value="1"/>
</dbReference>
<gene>
    <name evidence="1" type="ORF">PENFLA_c052G03700</name>
</gene>
<comment type="caution">
    <text evidence="1">The sequence shown here is derived from an EMBL/GenBank/DDBJ whole genome shotgun (WGS) entry which is preliminary data.</text>
</comment>
<proteinExistence type="predicted"/>